<dbReference type="AlphaFoldDB" id="A0A286F8D5"/>
<evidence type="ECO:0000313" key="3">
    <source>
        <dbReference type="Proteomes" id="UP000219452"/>
    </source>
</evidence>
<evidence type="ECO:0000259" key="1">
    <source>
        <dbReference type="Pfam" id="PF00534"/>
    </source>
</evidence>
<dbReference type="PANTHER" id="PTHR45947">
    <property type="entry name" value="SULFOQUINOVOSYL TRANSFERASE SQD2"/>
    <property type="match status" value="1"/>
</dbReference>
<dbReference type="RefSeq" id="WP_097124603.1">
    <property type="nucleotide sequence ID" value="NZ_OCNH01000001.1"/>
</dbReference>
<dbReference type="InterPro" id="IPR050194">
    <property type="entry name" value="Glycosyltransferase_grp1"/>
</dbReference>
<name>A0A286F8D5_9BACT</name>
<protein>
    <submittedName>
        <fullName evidence="2">Glycosyl transferases group 1</fullName>
    </submittedName>
</protein>
<evidence type="ECO:0000313" key="2">
    <source>
        <dbReference type="EMBL" id="SOD79366.1"/>
    </source>
</evidence>
<proteinExistence type="predicted"/>
<feature type="domain" description="Glycosyl transferase family 1" evidence="1">
    <location>
        <begin position="200"/>
        <end position="291"/>
    </location>
</feature>
<keyword evidence="3" id="KW-1185">Reference proteome</keyword>
<dbReference type="OrthoDB" id="9794513at2"/>
<dbReference type="GO" id="GO:0016757">
    <property type="term" value="F:glycosyltransferase activity"/>
    <property type="evidence" value="ECO:0007669"/>
    <property type="project" value="InterPro"/>
</dbReference>
<dbReference type="Gene3D" id="3.40.50.2000">
    <property type="entry name" value="Glycogen Phosphorylase B"/>
    <property type="match status" value="1"/>
</dbReference>
<reference evidence="3" key="1">
    <citation type="submission" date="2017-09" db="EMBL/GenBank/DDBJ databases">
        <authorList>
            <person name="Varghese N."/>
            <person name="Submissions S."/>
        </authorList>
    </citation>
    <scope>NUCLEOTIDE SEQUENCE [LARGE SCALE GENOMIC DNA]</scope>
    <source>
        <strain evidence="3">DSM 29961</strain>
    </source>
</reference>
<dbReference type="EMBL" id="OCNH01000001">
    <property type="protein sequence ID" value="SOD79366.1"/>
    <property type="molecule type" value="Genomic_DNA"/>
</dbReference>
<dbReference type="PANTHER" id="PTHR45947:SF3">
    <property type="entry name" value="SULFOQUINOVOSYL TRANSFERASE SQD2"/>
    <property type="match status" value="1"/>
</dbReference>
<dbReference type="Proteomes" id="UP000219452">
    <property type="component" value="Unassembled WGS sequence"/>
</dbReference>
<dbReference type="InterPro" id="IPR001296">
    <property type="entry name" value="Glyco_trans_1"/>
</dbReference>
<gene>
    <name evidence="2" type="ORF">SAMN06269250_0933</name>
</gene>
<organism evidence="2 3">
    <name type="scientific">Spirosoma fluviale</name>
    <dbReference type="NCBI Taxonomy" id="1597977"/>
    <lineage>
        <taxon>Bacteria</taxon>
        <taxon>Pseudomonadati</taxon>
        <taxon>Bacteroidota</taxon>
        <taxon>Cytophagia</taxon>
        <taxon>Cytophagales</taxon>
        <taxon>Cytophagaceae</taxon>
        <taxon>Spirosoma</taxon>
    </lineage>
</organism>
<dbReference type="SUPFAM" id="SSF53756">
    <property type="entry name" value="UDP-Glycosyltransferase/glycogen phosphorylase"/>
    <property type="match status" value="1"/>
</dbReference>
<sequence>MRRLNILIWHIHGAYLTAITQAEHNWYLPVKPGAPEGYCGRGQDSSMPDYVREVPAEAIRNLDLDLVICQTPRNYQADRFEILSPEQRQLPTIYLEHNTPEPHPTDSKHPAADDPGVMLVHVTNYNRLMWDNGQTPTRVVKHSVAIDSTIRYTGQRQEGLVVVNELRRRGRMAGFDLFEQFRQHVPLTVAGMKSAEIGGIGEIHYTRLHQTVAQYRFLFSPMRYSSLPLAVIEAMTIGMPIVVVATTELPTVIQNGVHGFVSADPTELLAGMQFLLDNPTEARRMGDNARELAMRDFGLPRFVDDWNSVFSEALSSAPEVVSADAVAY</sequence>
<keyword evidence="2" id="KW-0808">Transferase</keyword>
<accession>A0A286F8D5</accession>
<dbReference type="Pfam" id="PF00534">
    <property type="entry name" value="Glycos_transf_1"/>
    <property type="match status" value="1"/>
</dbReference>